<accession>A0AA39N783</accession>
<name>A0AA39N783_ARMTA</name>
<evidence type="ECO:0000313" key="1">
    <source>
        <dbReference type="EMBL" id="KAK0460083.1"/>
    </source>
</evidence>
<reference evidence="1" key="1">
    <citation type="submission" date="2023-06" db="EMBL/GenBank/DDBJ databases">
        <authorList>
            <consortium name="Lawrence Berkeley National Laboratory"/>
            <person name="Ahrendt S."/>
            <person name="Sahu N."/>
            <person name="Indic B."/>
            <person name="Wong-Bajracharya J."/>
            <person name="Merenyi Z."/>
            <person name="Ke H.-M."/>
            <person name="Monk M."/>
            <person name="Kocsube S."/>
            <person name="Drula E."/>
            <person name="Lipzen A."/>
            <person name="Balint B."/>
            <person name="Henrissat B."/>
            <person name="Andreopoulos B."/>
            <person name="Martin F.M."/>
            <person name="Harder C.B."/>
            <person name="Rigling D."/>
            <person name="Ford K.L."/>
            <person name="Foster G.D."/>
            <person name="Pangilinan J."/>
            <person name="Papanicolaou A."/>
            <person name="Barry K."/>
            <person name="LaButti K."/>
            <person name="Viragh M."/>
            <person name="Koriabine M."/>
            <person name="Yan M."/>
            <person name="Riley R."/>
            <person name="Champramary S."/>
            <person name="Plett K.L."/>
            <person name="Tsai I.J."/>
            <person name="Slot J."/>
            <person name="Sipos G."/>
            <person name="Plett J."/>
            <person name="Nagy L.G."/>
            <person name="Grigoriev I.V."/>
        </authorList>
    </citation>
    <scope>NUCLEOTIDE SEQUENCE</scope>
    <source>
        <strain evidence="1">CCBAS 213</strain>
    </source>
</reference>
<sequence length="197" mass="22858">MSPLLQKHQPTCLAYFLCSFACTLHNSQLIVKALNWYSYQVARETKDELPSHLYDLRQQVLRQQNYHCPITGMIESGYPKLSSEMTSLLAVFHILHRPVLEGNTSQPNTQIDFFGSTTREMIQNYINPKLDWDRVPYDEPRNTIVLELNMYTNLSHFLMSLKATAVSEPLSHNYLSTLCIEPQRICRRDVRSTCMAQ</sequence>
<dbReference type="Proteomes" id="UP001175211">
    <property type="component" value="Unassembled WGS sequence"/>
</dbReference>
<protein>
    <submittedName>
        <fullName evidence="1">Uncharacterized protein</fullName>
    </submittedName>
</protein>
<dbReference type="RefSeq" id="XP_060332209.1">
    <property type="nucleotide sequence ID" value="XM_060472816.1"/>
</dbReference>
<gene>
    <name evidence="1" type="ORF">EV420DRAFT_1534906</name>
</gene>
<proteinExistence type="predicted"/>
<comment type="caution">
    <text evidence="1">The sequence shown here is derived from an EMBL/GenBank/DDBJ whole genome shotgun (WGS) entry which is preliminary data.</text>
</comment>
<organism evidence="1 2">
    <name type="scientific">Armillaria tabescens</name>
    <name type="common">Ringless honey mushroom</name>
    <name type="synonym">Agaricus tabescens</name>
    <dbReference type="NCBI Taxonomy" id="1929756"/>
    <lineage>
        <taxon>Eukaryota</taxon>
        <taxon>Fungi</taxon>
        <taxon>Dikarya</taxon>
        <taxon>Basidiomycota</taxon>
        <taxon>Agaricomycotina</taxon>
        <taxon>Agaricomycetes</taxon>
        <taxon>Agaricomycetidae</taxon>
        <taxon>Agaricales</taxon>
        <taxon>Marasmiineae</taxon>
        <taxon>Physalacriaceae</taxon>
        <taxon>Desarmillaria</taxon>
    </lineage>
</organism>
<evidence type="ECO:0000313" key="2">
    <source>
        <dbReference type="Proteomes" id="UP001175211"/>
    </source>
</evidence>
<dbReference type="EMBL" id="JAUEPS010000013">
    <property type="protein sequence ID" value="KAK0460083.1"/>
    <property type="molecule type" value="Genomic_DNA"/>
</dbReference>
<dbReference type="AlphaFoldDB" id="A0AA39N783"/>
<dbReference type="GeneID" id="85356364"/>
<keyword evidence="2" id="KW-1185">Reference proteome</keyword>